<name>A0A098G9H4_9GAMM</name>
<dbReference type="Pfam" id="PF13793">
    <property type="entry name" value="Pribosyltran_N"/>
    <property type="match status" value="1"/>
</dbReference>
<keyword evidence="5" id="KW-0808">Transferase</keyword>
<protein>
    <submittedName>
        <fullName evidence="5">Phosphoribosylpyrophosphate synthetase</fullName>
        <ecNumber evidence="5">2.7.6.1</ecNumber>
    </submittedName>
</protein>
<gene>
    <name evidence="5" type="ORF">LFA_pA0019</name>
</gene>
<dbReference type="EC" id="2.7.6.1" evidence="5"/>
<sequence>MKPTPILFSLFGSDHFAKAMQPQLGYEMGNITLHQFPDDETVINIKSSVNDKDVIMIADLTHPNGKILPLLFAAETAKELGAKKIGLIAPYLVYMRQDKRFQPGDSITSHYFATLISNYFDGLMTIDPHLHRWHALNDIYSIPTIALHATKPIAAWIKANVPDALLIGPDAESAQWVSDIAQRIKAPFLILEKQRKGDNLVEISIPQIDLYQNHTPILVDDIISTAATLIKTVNHLKSLHMKPPICIGVHALFAGNAYEDLQKSGVKQIITCNTIAHASNAIDVTDLMIEAMDDLFKT</sequence>
<dbReference type="GO" id="GO:0006015">
    <property type="term" value="P:5-phosphoribose 1-diphosphate biosynthetic process"/>
    <property type="evidence" value="ECO:0007669"/>
    <property type="project" value="TreeGrafter"/>
</dbReference>
<evidence type="ECO:0000313" key="6">
    <source>
        <dbReference type="Proteomes" id="UP000032430"/>
    </source>
</evidence>
<dbReference type="Pfam" id="PF00156">
    <property type="entry name" value="Pribosyltran"/>
    <property type="match status" value="1"/>
</dbReference>
<evidence type="ECO:0000256" key="2">
    <source>
        <dbReference type="RuleBase" id="RU004324"/>
    </source>
</evidence>
<dbReference type="InterPro" id="IPR029099">
    <property type="entry name" value="Pribosyltran_N"/>
</dbReference>
<geneLocation type="plasmid" evidence="6">
    <name>LLAP10_pA</name>
</geneLocation>
<dbReference type="RefSeq" id="WP_045097749.1">
    <property type="nucleotide sequence ID" value="NZ_LN614828.1"/>
</dbReference>
<dbReference type="SUPFAM" id="SSF53271">
    <property type="entry name" value="PRTase-like"/>
    <property type="match status" value="2"/>
</dbReference>
<dbReference type="Proteomes" id="UP000032430">
    <property type="component" value="Plasmid II"/>
</dbReference>
<keyword evidence="6" id="KW-1185">Reference proteome</keyword>
<comment type="similarity">
    <text evidence="2">Belongs to the ribose-phosphate pyrophosphokinase family.</text>
</comment>
<evidence type="ECO:0000313" key="5">
    <source>
        <dbReference type="EMBL" id="CEG59128.1"/>
    </source>
</evidence>
<keyword evidence="1 2" id="KW-0545">Nucleotide biosynthesis</keyword>
<evidence type="ECO:0000259" key="3">
    <source>
        <dbReference type="Pfam" id="PF00156"/>
    </source>
</evidence>
<evidence type="ECO:0000259" key="4">
    <source>
        <dbReference type="Pfam" id="PF13793"/>
    </source>
</evidence>
<dbReference type="GO" id="GO:0006164">
    <property type="term" value="P:purine nucleotide biosynthetic process"/>
    <property type="evidence" value="ECO:0007669"/>
    <property type="project" value="TreeGrafter"/>
</dbReference>
<dbReference type="KEGG" id="lfa:LFA_pA0019"/>
<dbReference type="PANTHER" id="PTHR10210:SF41">
    <property type="entry name" value="RIBOSE-PHOSPHATE PYROPHOSPHOKINASE 1, CHLOROPLASTIC"/>
    <property type="match status" value="1"/>
</dbReference>
<dbReference type="InterPro" id="IPR005946">
    <property type="entry name" value="Rib-P_diPkinase"/>
</dbReference>
<dbReference type="NCBIfam" id="NF005537">
    <property type="entry name" value="PRK07199.1"/>
    <property type="match status" value="1"/>
</dbReference>
<dbReference type="CDD" id="cd06223">
    <property type="entry name" value="PRTases_typeI"/>
    <property type="match status" value="1"/>
</dbReference>
<dbReference type="NCBIfam" id="TIGR01251">
    <property type="entry name" value="ribP_PPkin"/>
    <property type="match status" value="1"/>
</dbReference>
<dbReference type="PANTHER" id="PTHR10210">
    <property type="entry name" value="RIBOSE-PHOSPHATE DIPHOSPHOKINASE FAMILY MEMBER"/>
    <property type="match status" value="1"/>
</dbReference>
<dbReference type="SMART" id="SM01400">
    <property type="entry name" value="Pribosyltran_N"/>
    <property type="match status" value="1"/>
</dbReference>
<dbReference type="EMBL" id="LN614828">
    <property type="protein sequence ID" value="CEG59128.1"/>
    <property type="molecule type" value="Genomic_DNA"/>
</dbReference>
<evidence type="ECO:0000256" key="1">
    <source>
        <dbReference type="ARBA" id="ARBA00022727"/>
    </source>
</evidence>
<organism evidence="5 6">
    <name type="scientific">Legionella fallonii LLAP-10</name>
    <dbReference type="NCBI Taxonomy" id="1212491"/>
    <lineage>
        <taxon>Bacteria</taxon>
        <taxon>Pseudomonadati</taxon>
        <taxon>Pseudomonadota</taxon>
        <taxon>Gammaproteobacteria</taxon>
        <taxon>Legionellales</taxon>
        <taxon>Legionellaceae</taxon>
        <taxon>Legionella</taxon>
    </lineage>
</organism>
<reference evidence="6" key="1">
    <citation type="submission" date="2014-09" db="EMBL/GenBank/DDBJ databases">
        <authorList>
            <person name="Gomez-Valero L."/>
        </authorList>
    </citation>
    <scope>NUCLEOTIDE SEQUENCE [LARGE SCALE GENOMIC DNA]</scope>
    <source>
        <strain evidence="6">ATCC700992</strain>
        <plasmid evidence="6">LLAP10_pA</plasmid>
    </source>
</reference>
<dbReference type="OrthoDB" id="324294at2"/>
<keyword evidence="5" id="KW-0614">Plasmid</keyword>
<dbReference type="HOGENOM" id="CLU_033546_2_2_6"/>
<dbReference type="InterPro" id="IPR000836">
    <property type="entry name" value="PRTase_dom"/>
</dbReference>
<feature type="domain" description="Phosphoribosyltransferase" evidence="3">
    <location>
        <begin position="140"/>
        <end position="277"/>
    </location>
</feature>
<feature type="domain" description="Ribose-phosphate pyrophosphokinase N-terminal" evidence="4">
    <location>
        <begin position="7"/>
        <end position="117"/>
    </location>
</feature>
<dbReference type="GO" id="GO:0004749">
    <property type="term" value="F:ribose phosphate diphosphokinase activity"/>
    <property type="evidence" value="ECO:0007669"/>
    <property type="project" value="UniProtKB-EC"/>
</dbReference>
<dbReference type="AlphaFoldDB" id="A0A098G9H4"/>
<dbReference type="FunFam" id="3.40.50.2020:FF:000014">
    <property type="entry name" value="Ribose-phosphate pyrophosphokinase 1"/>
    <property type="match status" value="1"/>
</dbReference>
<dbReference type="GO" id="GO:0002189">
    <property type="term" value="C:ribose phosphate diphosphokinase complex"/>
    <property type="evidence" value="ECO:0007669"/>
    <property type="project" value="TreeGrafter"/>
</dbReference>
<dbReference type="InterPro" id="IPR029057">
    <property type="entry name" value="PRTase-like"/>
</dbReference>
<proteinExistence type="inferred from homology"/>
<dbReference type="GO" id="GO:0000287">
    <property type="term" value="F:magnesium ion binding"/>
    <property type="evidence" value="ECO:0007669"/>
    <property type="project" value="InterPro"/>
</dbReference>
<dbReference type="Gene3D" id="3.40.50.2020">
    <property type="match status" value="2"/>
</dbReference>
<accession>A0A098G9H4</accession>
<dbReference type="GO" id="GO:0005737">
    <property type="term" value="C:cytoplasm"/>
    <property type="evidence" value="ECO:0007669"/>
    <property type="project" value="TreeGrafter"/>
</dbReference>